<reference evidence="2 3" key="1">
    <citation type="submission" date="2020-07" db="EMBL/GenBank/DDBJ databases">
        <title>Genomic Encyclopedia of Type Strains, Phase IV (KMG-V): Genome sequencing to study the core and pangenomes of soil and plant-associated prokaryotes.</title>
        <authorList>
            <person name="Whitman W."/>
        </authorList>
    </citation>
    <scope>NUCLEOTIDE SEQUENCE [LARGE SCALE GENOMIC DNA]</scope>
    <source>
        <strain evidence="2 3">A1</strain>
    </source>
</reference>
<evidence type="ECO:0000259" key="1">
    <source>
        <dbReference type="Pfam" id="PF13349"/>
    </source>
</evidence>
<protein>
    <recommendedName>
        <fullName evidence="1">DUF4097 domain-containing protein</fullName>
    </recommendedName>
</protein>
<accession>A0A7J9NWY6</accession>
<dbReference type="Proteomes" id="UP000564425">
    <property type="component" value="Unassembled WGS sequence"/>
</dbReference>
<dbReference type="Pfam" id="PF13349">
    <property type="entry name" value="DUF4097"/>
    <property type="match status" value="1"/>
</dbReference>
<dbReference type="InterPro" id="IPR025164">
    <property type="entry name" value="Toastrack_DUF4097"/>
</dbReference>
<feature type="domain" description="DUF4097" evidence="1">
    <location>
        <begin position="133"/>
        <end position="212"/>
    </location>
</feature>
<dbReference type="RefSeq" id="WP_181501636.1">
    <property type="nucleotide sequence ID" value="NZ_JACDUH010000003.1"/>
</dbReference>
<sequence length="295" mass="32786">MEAFRVGTKCVFENCIDGEILTTPEKFGFLKSDINVKTLNLKPEDVVKSLWLRYNGLQSDIHILSDDIGNALECSHEHYIGAEPTILHLTRSSHSIVRMVEKPVRYHVVKMCGADKPEFIATGVSSHADKTPGDMDITNIGLVGCMRLNRNVHYGDIELVTKSGNCYLDLTGVDVAKLEVRTQTGDIHLKLSNSESLYYINLYTKSGNIYVEFENDSEQRVFMSLSAGSGNVTFVTGSECILSTSPTTDITKHSGFKRTRDLKFANGNLTKAERRYDVQIKVHAPIGALTCMSKI</sequence>
<name>A0A7J9NWY6_METMI</name>
<organism evidence="2 3">
    <name type="scientific">Methanococcus maripaludis</name>
    <name type="common">Methanococcus deltae</name>
    <dbReference type="NCBI Taxonomy" id="39152"/>
    <lineage>
        <taxon>Archaea</taxon>
        <taxon>Methanobacteriati</taxon>
        <taxon>Methanobacteriota</taxon>
        <taxon>Methanomada group</taxon>
        <taxon>Methanococci</taxon>
        <taxon>Methanococcales</taxon>
        <taxon>Methanococcaceae</taxon>
        <taxon>Methanococcus</taxon>
    </lineage>
</organism>
<comment type="caution">
    <text evidence="2">The sequence shown here is derived from an EMBL/GenBank/DDBJ whole genome shotgun (WGS) entry which is preliminary data.</text>
</comment>
<evidence type="ECO:0000313" key="3">
    <source>
        <dbReference type="Proteomes" id="UP000564425"/>
    </source>
</evidence>
<dbReference type="EMBL" id="JACDUH010000003">
    <property type="protein sequence ID" value="MBA2851817.1"/>
    <property type="molecule type" value="Genomic_DNA"/>
</dbReference>
<evidence type="ECO:0000313" key="2">
    <source>
        <dbReference type="EMBL" id="MBA2851817.1"/>
    </source>
</evidence>
<dbReference type="AlphaFoldDB" id="A0A7J9NWY6"/>
<proteinExistence type="predicted"/>
<gene>
    <name evidence="2" type="ORF">HNP86_001976</name>
</gene>